<evidence type="ECO:0000256" key="4">
    <source>
        <dbReference type="ARBA" id="ARBA00022692"/>
    </source>
</evidence>
<feature type="transmembrane region" description="Helical" evidence="9">
    <location>
        <begin position="336"/>
        <end position="358"/>
    </location>
</feature>
<keyword evidence="4 9" id="KW-0812">Transmembrane</keyword>
<feature type="transmembrane region" description="Helical" evidence="9">
    <location>
        <begin position="43"/>
        <end position="62"/>
    </location>
</feature>
<comment type="subcellular location">
    <subcellularLocation>
        <location evidence="1">Cell membrane</location>
        <topology evidence="1">Multi-pass membrane protein</topology>
    </subcellularLocation>
</comment>
<evidence type="ECO:0000256" key="7">
    <source>
        <dbReference type="ARBA" id="ARBA00023136"/>
    </source>
</evidence>
<dbReference type="OrthoDB" id="1368at2759"/>
<dbReference type="EMBL" id="KN831949">
    <property type="protein sequence ID" value="KIO11493.1"/>
    <property type="molecule type" value="Genomic_DNA"/>
</dbReference>
<evidence type="ECO:0000313" key="11">
    <source>
        <dbReference type="Proteomes" id="UP000054217"/>
    </source>
</evidence>
<reference evidence="10 11" key="1">
    <citation type="submission" date="2014-04" db="EMBL/GenBank/DDBJ databases">
        <authorList>
            <consortium name="DOE Joint Genome Institute"/>
            <person name="Kuo A."/>
            <person name="Kohler A."/>
            <person name="Costa M.D."/>
            <person name="Nagy L.G."/>
            <person name="Floudas D."/>
            <person name="Copeland A."/>
            <person name="Barry K.W."/>
            <person name="Cichocki N."/>
            <person name="Veneault-Fourrey C."/>
            <person name="LaButti K."/>
            <person name="Lindquist E.A."/>
            <person name="Lipzen A."/>
            <person name="Lundell T."/>
            <person name="Morin E."/>
            <person name="Murat C."/>
            <person name="Sun H."/>
            <person name="Tunlid A."/>
            <person name="Henrissat B."/>
            <person name="Grigoriev I.V."/>
            <person name="Hibbett D.S."/>
            <person name="Martin F."/>
            <person name="Nordberg H.P."/>
            <person name="Cantor M.N."/>
            <person name="Hua S.X."/>
        </authorList>
    </citation>
    <scope>NUCLEOTIDE SEQUENCE [LARGE SCALE GENOMIC DNA]</scope>
    <source>
        <strain evidence="10 11">Marx 270</strain>
    </source>
</reference>
<dbReference type="STRING" id="870435.A0A0C3JQN9"/>
<evidence type="ECO:0000256" key="2">
    <source>
        <dbReference type="ARBA" id="ARBA00022448"/>
    </source>
</evidence>
<dbReference type="InParanoid" id="A0A0C3JQN9"/>
<reference evidence="11" key="2">
    <citation type="submission" date="2015-01" db="EMBL/GenBank/DDBJ databases">
        <title>Evolutionary Origins and Diversification of the Mycorrhizal Mutualists.</title>
        <authorList>
            <consortium name="DOE Joint Genome Institute"/>
            <consortium name="Mycorrhizal Genomics Consortium"/>
            <person name="Kohler A."/>
            <person name="Kuo A."/>
            <person name="Nagy L.G."/>
            <person name="Floudas D."/>
            <person name="Copeland A."/>
            <person name="Barry K.W."/>
            <person name="Cichocki N."/>
            <person name="Veneault-Fourrey C."/>
            <person name="LaButti K."/>
            <person name="Lindquist E.A."/>
            <person name="Lipzen A."/>
            <person name="Lundell T."/>
            <person name="Morin E."/>
            <person name="Murat C."/>
            <person name="Riley R."/>
            <person name="Ohm R."/>
            <person name="Sun H."/>
            <person name="Tunlid A."/>
            <person name="Henrissat B."/>
            <person name="Grigoriev I.V."/>
            <person name="Hibbett D.S."/>
            <person name="Martin F."/>
        </authorList>
    </citation>
    <scope>NUCLEOTIDE SEQUENCE [LARGE SCALE GENOMIC DNA]</scope>
    <source>
        <strain evidence="11">Marx 270</strain>
    </source>
</reference>
<dbReference type="HOGENOM" id="CLU_029790_6_1_1"/>
<keyword evidence="3" id="KW-1003">Cell membrane</keyword>
<name>A0A0C3JQN9_PISTI</name>
<dbReference type="PANTHER" id="PTHR33281">
    <property type="entry name" value="UPF0187 PROTEIN YNEE"/>
    <property type="match status" value="1"/>
</dbReference>
<evidence type="ECO:0000256" key="6">
    <source>
        <dbReference type="ARBA" id="ARBA00023065"/>
    </source>
</evidence>
<feature type="region of interest" description="Disordered" evidence="8">
    <location>
        <begin position="215"/>
        <end position="240"/>
    </location>
</feature>
<dbReference type="InterPro" id="IPR044669">
    <property type="entry name" value="YneE/VCCN1/2-like"/>
</dbReference>
<evidence type="ECO:0000256" key="1">
    <source>
        <dbReference type="ARBA" id="ARBA00004651"/>
    </source>
</evidence>
<dbReference type="PANTHER" id="PTHR33281:SF19">
    <property type="entry name" value="VOLTAGE-DEPENDENT ANION CHANNEL-FORMING PROTEIN YNEE"/>
    <property type="match status" value="1"/>
</dbReference>
<evidence type="ECO:0008006" key="12">
    <source>
        <dbReference type="Google" id="ProtNLM"/>
    </source>
</evidence>
<dbReference type="GO" id="GO:0005254">
    <property type="term" value="F:chloride channel activity"/>
    <property type="evidence" value="ECO:0007669"/>
    <property type="project" value="InterPro"/>
</dbReference>
<dbReference type="Pfam" id="PF25539">
    <property type="entry name" value="Bestrophin_2"/>
    <property type="match status" value="2"/>
</dbReference>
<evidence type="ECO:0000256" key="3">
    <source>
        <dbReference type="ARBA" id="ARBA00022475"/>
    </source>
</evidence>
<dbReference type="Proteomes" id="UP000054217">
    <property type="component" value="Unassembled WGS sequence"/>
</dbReference>
<keyword evidence="11" id="KW-1185">Reference proteome</keyword>
<protein>
    <recommendedName>
        <fullName evidence="12">Bestrophin homolog</fullName>
    </recommendedName>
</protein>
<feature type="compositionally biased region" description="Basic and acidic residues" evidence="8">
    <location>
        <begin position="177"/>
        <end position="195"/>
    </location>
</feature>
<keyword evidence="2" id="KW-0813">Transport</keyword>
<keyword evidence="5 9" id="KW-1133">Transmembrane helix</keyword>
<proteinExistence type="predicted"/>
<accession>A0A0C3JQN9</accession>
<evidence type="ECO:0000256" key="9">
    <source>
        <dbReference type="SAM" id="Phobius"/>
    </source>
</evidence>
<feature type="transmembrane region" description="Helical" evidence="9">
    <location>
        <begin position="21"/>
        <end position="37"/>
    </location>
</feature>
<dbReference type="AlphaFoldDB" id="A0A0C3JQN9"/>
<evidence type="ECO:0000313" key="10">
    <source>
        <dbReference type="EMBL" id="KIO11493.1"/>
    </source>
</evidence>
<feature type="transmembrane region" description="Helical" evidence="9">
    <location>
        <begin position="370"/>
        <end position="389"/>
    </location>
</feature>
<keyword evidence="7 9" id="KW-0472">Membrane</keyword>
<dbReference type="GO" id="GO:0005886">
    <property type="term" value="C:plasma membrane"/>
    <property type="evidence" value="ECO:0007669"/>
    <property type="project" value="UniProtKB-SubCell"/>
</dbReference>
<evidence type="ECO:0000256" key="5">
    <source>
        <dbReference type="ARBA" id="ARBA00022989"/>
    </source>
</evidence>
<evidence type="ECO:0000256" key="8">
    <source>
        <dbReference type="SAM" id="MobiDB-lite"/>
    </source>
</evidence>
<keyword evidence="6" id="KW-0406">Ion transport</keyword>
<sequence>MSVYSFLHHLWTTAIFRSWRVLIFFALWATAVCIVNYHVHSLALQPTLLTVLGTVLGFVISFRTTTSYDRYNEARKLWAQVIYASRMFSRTVWSMFRVTNASGVTDKALLDRCQAKTLLEKKTVINLLEAYAIAVKDYLHREGGIEHKDIIDYVKFLPKYALSSSTSSHCGTMHHWQPKDGKEAEKGQPDLECSRRTTYPRHPVRQDISFTSGTTTLVSSHPLRPLENDSGGNTQDLLPAENPPDRLLTSLCTHVRRKICRAESSPCRPKPRKKERVDNVPLEISFYLSPYIASLEERNDIIHPKIEPPTISLLHTSLCQLIEALTDMERIATTSVIYSMHLWLLTLIYCLFLFVVSHSKLCLHWAGSQYLVPFLRVLCFSASLYLAGAEIENPSGYDKNDLNLDELVQIIQKDLHSMSSPPTPRPSEWVFCKDNNILFLSRQNNEMVSPEEWLRRRKANLTRRAT</sequence>
<gene>
    <name evidence="10" type="ORF">M404DRAFT_20174</name>
</gene>
<organism evidence="10 11">
    <name type="scientific">Pisolithus tinctorius Marx 270</name>
    <dbReference type="NCBI Taxonomy" id="870435"/>
    <lineage>
        <taxon>Eukaryota</taxon>
        <taxon>Fungi</taxon>
        <taxon>Dikarya</taxon>
        <taxon>Basidiomycota</taxon>
        <taxon>Agaricomycotina</taxon>
        <taxon>Agaricomycetes</taxon>
        <taxon>Agaricomycetidae</taxon>
        <taxon>Boletales</taxon>
        <taxon>Sclerodermatineae</taxon>
        <taxon>Pisolithaceae</taxon>
        <taxon>Pisolithus</taxon>
    </lineage>
</organism>
<feature type="region of interest" description="Disordered" evidence="8">
    <location>
        <begin position="164"/>
        <end position="198"/>
    </location>
</feature>